<name>A0A6N8SAZ3_9HYPH</name>
<dbReference type="EMBL" id="WUMK01000001">
    <property type="protein sequence ID" value="MXN44132.1"/>
    <property type="molecule type" value="Genomic_DNA"/>
</dbReference>
<evidence type="ECO:0000313" key="2">
    <source>
        <dbReference type="EMBL" id="MXN44132.1"/>
    </source>
</evidence>
<dbReference type="RefSeq" id="WP_160857102.1">
    <property type="nucleotide sequence ID" value="NZ_WUMK01000001.1"/>
</dbReference>
<protein>
    <submittedName>
        <fullName evidence="2">DUF2934 domain-containing protein</fullName>
    </submittedName>
</protein>
<dbReference type="AlphaFoldDB" id="A0A6N8SAZ3"/>
<proteinExistence type="predicted"/>
<dbReference type="OrthoDB" id="9811127at2"/>
<keyword evidence="3" id="KW-1185">Reference proteome</keyword>
<dbReference type="InterPro" id="IPR021327">
    <property type="entry name" value="DUF2934"/>
</dbReference>
<sequence>MGDREQQRRERAYKIWEDEGRPEGAHEEHWRRAEEQGELSEQQSEDVTKVNQKADNVFKKDGKTAQSASDIRPPSTISPD</sequence>
<comment type="caution">
    <text evidence="2">The sequence shown here is derived from an EMBL/GenBank/DDBJ whole genome shotgun (WGS) entry which is preliminary data.</text>
</comment>
<evidence type="ECO:0000313" key="3">
    <source>
        <dbReference type="Proteomes" id="UP000435802"/>
    </source>
</evidence>
<feature type="compositionally biased region" description="Basic and acidic residues" evidence="1">
    <location>
        <begin position="1"/>
        <end position="35"/>
    </location>
</feature>
<reference evidence="2 3" key="1">
    <citation type="submission" date="2019-12" db="EMBL/GenBank/DDBJ databases">
        <title>Shinella kummerowiae sp. nov., a symbiotic bacterium isolated from root nodules of the herbal legume Kummerowia stipulacea.</title>
        <authorList>
            <person name="Gao J."/>
        </authorList>
    </citation>
    <scope>NUCLEOTIDE SEQUENCE [LARGE SCALE GENOMIC DNA]</scope>
    <source>
        <strain evidence="2 3">CCBAU 25048</strain>
    </source>
</reference>
<feature type="compositionally biased region" description="Polar residues" evidence="1">
    <location>
        <begin position="64"/>
        <end position="80"/>
    </location>
</feature>
<gene>
    <name evidence="2" type="ORF">GR138_02955</name>
</gene>
<feature type="region of interest" description="Disordered" evidence="1">
    <location>
        <begin position="1"/>
        <end position="80"/>
    </location>
</feature>
<evidence type="ECO:0000256" key="1">
    <source>
        <dbReference type="SAM" id="MobiDB-lite"/>
    </source>
</evidence>
<organism evidence="2 3">
    <name type="scientific">Shinella kummerowiae</name>
    <dbReference type="NCBI Taxonomy" id="417745"/>
    <lineage>
        <taxon>Bacteria</taxon>
        <taxon>Pseudomonadati</taxon>
        <taxon>Pseudomonadota</taxon>
        <taxon>Alphaproteobacteria</taxon>
        <taxon>Hyphomicrobiales</taxon>
        <taxon>Rhizobiaceae</taxon>
        <taxon>Shinella</taxon>
    </lineage>
</organism>
<dbReference type="Proteomes" id="UP000435802">
    <property type="component" value="Unassembled WGS sequence"/>
</dbReference>
<dbReference type="Pfam" id="PF11154">
    <property type="entry name" value="DUF2934"/>
    <property type="match status" value="1"/>
</dbReference>
<accession>A0A6N8SAZ3</accession>